<comment type="caution">
    <text evidence="2">The sequence shown here is derived from an EMBL/GenBank/DDBJ whole genome shotgun (WGS) entry which is preliminary data.</text>
</comment>
<dbReference type="Proteomes" id="UP000822688">
    <property type="component" value="Chromosome 7"/>
</dbReference>
<gene>
    <name evidence="2" type="ORF">KC19_7G092600</name>
</gene>
<protein>
    <submittedName>
        <fullName evidence="2">Uncharacterized protein</fullName>
    </submittedName>
</protein>
<accession>A0A8T0H9I9</accession>
<evidence type="ECO:0000256" key="1">
    <source>
        <dbReference type="SAM" id="MobiDB-lite"/>
    </source>
</evidence>
<reference evidence="2" key="1">
    <citation type="submission" date="2020-06" db="EMBL/GenBank/DDBJ databases">
        <title>WGS assembly of Ceratodon purpureus strain R40.</title>
        <authorList>
            <person name="Carey S.B."/>
            <person name="Jenkins J."/>
            <person name="Shu S."/>
            <person name="Lovell J.T."/>
            <person name="Sreedasyam A."/>
            <person name="Maumus F."/>
            <person name="Tiley G.P."/>
            <person name="Fernandez-Pozo N."/>
            <person name="Barry K."/>
            <person name="Chen C."/>
            <person name="Wang M."/>
            <person name="Lipzen A."/>
            <person name="Daum C."/>
            <person name="Saski C.A."/>
            <person name="Payton A.C."/>
            <person name="Mcbreen J.C."/>
            <person name="Conrad R.E."/>
            <person name="Kollar L.M."/>
            <person name="Olsson S."/>
            <person name="Huttunen S."/>
            <person name="Landis J.B."/>
            <person name="Wickett N.J."/>
            <person name="Johnson M.G."/>
            <person name="Rensing S.A."/>
            <person name="Grimwood J."/>
            <person name="Schmutz J."/>
            <person name="Mcdaniel S.F."/>
        </authorList>
    </citation>
    <scope>NUCLEOTIDE SEQUENCE</scope>
    <source>
        <strain evidence="2">R40</strain>
    </source>
</reference>
<keyword evidence="3" id="KW-1185">Reference proteome</keyword>
<sequence length="157" mass="17640">MADSLYSVFDIVNGLKWPTDALALPDSIIKVEVYEHDYAKAVTQQAPILASGLDEVEEKEQVPDTGQYPSLDRQADLARALEDFQELERIKFGVHSRDDSKFRNIIDESAEDFYTSEDDSIEDLPSEGDLPIPSMGLEMKRVAQIQDKFSEASPMIP</sequence>
<name>A0A8T0H9I9_CERPU</name>
<proteinExistence type="predicted"/>
<evidence type="ECO:0000313" key="2">
    <source>
        <dbReference type="EMBL" id="KAG0566849.1"/>
    </source>
</evidence>
<organism evidence="2 3">
    <name type="scientific">Ceratodon purpureus</name>
    <name type="common">Fire moss</name>
    <name type="synonym">Dicranum purpureum</name>
    <dbReference type="NCBI Taxonomy" id="3225"/>
    <lineage>
        <taxon>Eukaryota</taxon>
        <taxon>Viridiplantae</taxon>
        <taxon>Streptophyta</taxon>
        <taxon>Embryophyta</taxon>
        <taxon>Bryophyta</taxon>
        <taxon>Bryophytina</taxon>
        <taxon>Bryopsida</taxon>
        <taxon>Dicranidae</taxon>
        <taxon>Pseudoditrichales</taxon>
        <taxon>Ditrichaceae</taxon>
        <taxon>Ceratodon</taxon>
    </lineage>
</organism>
<feature type="compositionally biased region" description="Acidic residues" evidence="1">
    <location>
        <begin position="114"/>
        <end position="126"/>
    </location>
</feature>
<dbReference type="EMBL" id="CM026428">
    <property type="protein sequence ID" value="KAG0566849.1"/>
    <property type="molecule type" value="Genomic_DNA"/>
</dbReference>
<feature type="region of interest" description="Disordered" evidence="1">
    <location>
        <begin position="114"/>
        <end position="134"/>
    </location>
</feature>
<evidence type="ECO:0000313" key="3">
    <source>
        <dbReference type="Proteomes" id="UP000822688"/>
    </source>
</evidence>
<dbReference type="AlphaFoldDB" id="A0A8T0H9I9"/>